<evidence type="ECO:0000313" key="2">
    <source>
        <dbReference type="Proteomes" id="UP001550348"/>
    </source>
</evidence>
<organism evidence="1 2">
    <name type="scientific">Micromonospora fulviviridis</name>
    <dbReference type="NCBI Taxonomy" id="47860"/>
    <lineage>
        <taxon>Bacteria</taxon>
        <taxon>Bacillati</taxon>
        <taxon>Actinomycetota</taxon>
        <taxon>Actinomycetes</taxon>
        <taxon>Micromonosporales</taxon>
        <taxon>Micromonosporaceae</taxon>
        <taxon>Micromonospora</taxon>
    </lineage>
</organism>
<gene>
    <name evidence="1" type="ORF">ABZ071_08925</name>
</gene>
<accession>A0ABV2VGX1</accession>
<sequence>MARTRKRRIRVDGADYRWTVRHVDPGHVIVRVWHVATGRGTRLEALVAFDDPWLNFGPIITAPSDRVAEVFALEPVTPRLVAGLIQQAVAAGWPAHGDSVK</sequence>
<comment type="caution">
    <text evidence="1">The sequence shown here is derived from an EMBL/GenBank/DDBJ whole genome shotgun (WGS) entry which is preliminary data.</text>
</comment>
<protein>
    <submittedName>
        <fullName evidence="1">Uncharacterized protein</fullName>
    </submittedName>
</protein>
<dbReference type="RefSeq" id="WP_355664015.1">
    <property type="nucleotide sequence ID" value="NZ_JBEXRX010000016.1"/>
</dbReference>
<keyword evidence="2" id="KW-1185">Reference proteome</keyword>
<dbReference type="Proteomes" id="UP001550348">
    <property type="component" value="Unassembled WGS sequence"/>
</dbReference>
<dbReference type="EMBL" id="JBEXRX010000016">
    <property type="protein sequence ID" value="MEU0152035.1"/>
    <property type="molecule type" value="Genomic_DNA"/>
</dbReference>
<evidence type="ECO:0000313" key="1">
    <source>
        <dbReference type="EMBL" id="MEU0152035.1"/>
    </source>
</evidence>
<proteinExistence type="predicted"/>
<name>A0ABV2VGX1_9ACTN</name>
<reference evidence="1 2" key="1">
    <citation type="submission" date="2024-06" db="EMBL/GenBank/DDBJ databases">
        <title>The Natural Products Discovery Center: Release of the First 8490 Sequenced Strains for Exploring Actinobacteria Biosynthetic Diversity.</title>
        <authorList>
            <person name="Kalkreuter E."/>
            <person name="Kautsar S.A."/>
            <person name="Yang D."/>
            <person name="Bader C.D."/>
            <person name="Teijaro C.N."/>
            <person name="Fluegel L."/>
            <person name="Davis C.M."/>
            <person name="Simpson J.R."/>
            <person name="Lauterbach L."/>
            <person name="Steele A.D."/>
            <person name="Gui C."/>
            <person name="Meng S."/>
            <person name="Li G."/>
            <person name="Viehrig K."/>
            <person name="Ye F."/>
            <person name="Su P."/>
            <person name="Kiefer A.F."/>
            <person name="Nichols A."/>
            <person name="Cepeda A.J."/>
            <person name="Yan W."/>
            <person name="Fan B."/>
            <person name="Jiang Y."/>
            <person name="Adhikari A."/>
            <person name="Zheng C.-J."/>
            <person name="Schuster L."/>
            <person name="Cowan T.M."/>
            <person name="Smanski M.J."/>
            <person name="Chevrette M.G."/>
            <person name="De Carvalho L.P.S."/>
            <person name="Shen B."/>
        </authorList>
    </citation>
    <scope>NUCLEOTIDE SEQUENCE [LARGE SCALE GENOMIC DNA]</scope>
    <source>
        <strain evidence="1 2">NPDC006286</strain>
    </source>
</reference>